<comment type="similarity">
    <text evidence="1 4">Belongs to the carbohydrate kinase PfkB family.</text>
</comment>
<evidence type="ECO:0000256" key="1">
    <source>
        <dbReference type="ARBA" id="ARBA00010688"/>
    </source>
</evidence>
<dbReference type="Gene3D" id="3.40.1190.20">
    <property type="match status" value="1"/>
</dbReference>
<dbReference type="InterPro" id="IPR011611">
    <property type="entry name" value="PfkB_dom"/>
</dbReference>
<name>A0A2C9UTJ3_MANES</name>
<evidence type="ECO:0000256" key="3">
    <source>
        <dbReference type="ARBA" id="ARBA00022777"/>
    </source>
</evidence>
<evidence type="ECO:0000313" key="6">
    <source>
        <dbReference type="EMBL" id="OAY34687.1"/>
    </source>
</evidence>
<proteinExistence type="inferred from homology"/>
<organism evidence="6">
    <name type="scientific">Manihot esculenta</name>
    <name type="common">Cassava</name>
    <name type="synonym">Jatropha manihot</name>
    <dbReference type="NCBI Taxonomy" id="3983"/>
    <lineage>
        <taxon>Eukaryota</taxon>
        <taxon>Viridiplantae</taxon>
        <taxon>Streptophyta</taxon>
        <taxon>Embryophyta</taxon>
        <taxon>Tracheophyta</taxon>
        <taxon>Spermatophyta</taxon>
        <taxon>Magnoliopsida</taxon>
        <taxon>eudicotyledons</taxon>
        <taxon>Gunneridae</taxon>
        <taxon>Pentapetalae</taxon>
        <taxon>rosids</taxon>
        <taxon>fabids</taxon>
        <taxon>Malpighiales</taxon>
        <taxon>Euphorbiaceae</taxon>
        <taxon>Crotonoideae</taxon>
        <taxon>Manihoteae</taxon>
        <taxon>Manihot</taxon>
    </lineage>
</organism>
<dbReference type="GO" id="GO:0016301">
    <property type="term" value="F:kinase activity"/>
    <property type="evidence" value="ECO:0007669"/>
    <property type="project" value="UniProtKB-KW"/>
</dbReference>
<dbReference type="Pfam" id="PF00294">
    <property type="entry name" value="PfkB"/>
    <property type="match status" value="2"/>
</dbReference>
<keyword evidence="3 4" id="KW-0418">Kinase</keyword>
<dbReference type="InterPro" id="IPR029056">
    <property type="entry name" value="Ribokinase-like"/>
</dbReference>
<reference evidence="6" key="1">
    <citation type="submission" date="2016-02" db="EMBL/GenBank/DDBJ databases">
        <title>WGS assembly of Manihot esculenta.</title>
        <authorList>
            <person name="Bredeson J.V."/>
            <person name="Prochnik S.E."/>
            <person name="Lyons J.B."/>
            <person name="Schmutz J."/>
            <person name="Grimwood J."/>
            <person name="Vrebalov J."/>
            <person name="Bart R.S."/>
            <person name="Amuge T."/>
            <person name="Ferguson M.E."/>
            <person name="Green R."/>
            <person name="Putnam N."/>
            <person name="Stites J."/>
            <person name="Rounsley S."/>
            <person name="Rokhsar D.S."/>
        </authorList>
    </citation>
    <scope>NUCLEOTIDE SEQUENCE [LARGE SCALE GENOMIC DNA]</scope>
    <source>
        <tissue evidence="6">Leaf</tissue>
    </source>
</reference>
<gene>
    <name evidence="6" type="ORF">MANES_12G039500</name>
</gene>
<dbReference type="PROSITE" id="PS00584">
    <property type="entry name" value="PFKB_KINASES_2"/>
    <property type="match status" value="1"/>
</dbReference>
<dbReference type="EMBL" id="CM004398">
    <property type="protein sequence ID" value="OAY34687.1"/>
    <property type="molecule type" value="Genomic_DNA"/>
</dbReference>
<dbReference type="STRING" id="3983.A0A2C9UTJ3"/>
<evidence type="ECO:0000256" key="4">
    <source>
        <dbReference type="RuleBase" id="RU003704"/>
    </source>
</evidence>
<dbReference type="AlphaFoldDB" id="A0A2C9UTJ3"/>
<accession>A0A2C9UTJ3</accession>
<dbReference type="PRINTS" id="PR00990">
    <property type="entry name" value="RIBOKINASE"/>
</dbReference>
<dbReference type="PANTHER" id="PTHR42774:SF3">
    <property type="entry name" value="KETOHEXOKINASE"/>
    <property type="match status" value="1"/>
</dbReference>
<dbReference type="InterPro" id="IPR002139">
    <property type="entry name" value="Ribo/fructo_kinase"/>
</dbReference>
<protein>
    <recommendedName>
        <fullName evidence="5">Carbohydrate kinase PfkB domain-containing protein</fullName>
    </recommendedName>
</protein>
<feature type="domain" description="Carbohydrate kinase PfkB" evidence="5">
    <location>
        <begin position="343"/>
        <end position="402"/>
    </location>
</feature>
<sequence length="413" mass="43964">MLFSHSTLPNATSPHPLACSRLRFSASSRLLSATATSSNVSAARFKMSSDSLPPLPESRIVLGCGGISVDFLAAVAAYPKPDDKIRSTSLKVQGGGNAGNAMTCAARLGLNPRIISKIADDSQGRSILEELEADGVNTSFLVVSKDGNSPFTYIIVDSQTKTRTCIHTPGYPPTVVHDLSQSSLLSALDGVRIVYSDGRLPEVALVVAQEACHKNIPILVDAERKREGLDDLLKLASYVVCSANFPQQWTEAPSIPSALVSMLLRLPNIKFVIVTLGEDGCIMLERSTIEAPTTEETDVNSLLESLNQRKDDTISIPKCFSSSFTKLRANGIGTINGRLFVGTVEKIPPPELVDTTGAGDAFIGAVLYAICADMPPEKMLPFAAQVAAASCRALGARTGLPHRSDPRLAPFLD</sequence>
<dbReference type="CDD" id="cd01945">
    <property type="entry name" value="ribokinase_group_B"/>
    <property type="match status" value="1"/>
</dbReference>
<dbReference type="InterPro" id="IPR002173">
    <property type="entry name" value="Carboh/pur_kinase_PfkB_CS"/>
</dbReference>
<dbReference type="InterPro" id="IPR052562">
    <property type="entry name" value="Ketohexokinase-related"/>
</dbReference>
<feature type="domain" description="Carbohydrate kinase PfkB" evidence="5">
    <location>
        <begin position="69"/>
        <end position="293"/>
    </location>
</feature>
<dbReference type="SUPFAM" id="SSF53613">
    <property type="entry name" value="Ribokinase-like"/>
    <property type="match status" value="1"/>
</dbReference>
<keyword evidence="2 4" id="KW-0808">Transferase</keyword>
<evidence type="ECO:0000259" key="5">
    <source>
        <dbReference type="Pfam" id="PF00294"/>
    </source>
</evidence>
<evidence type="ECO:0000256" key="2">
    <source>
        <dbReference type="ARBA" id="ARBA00022679"/>
    </source>
</evidence>
<dbReference type="PANTHER" id="PTHR42774">
    <property type="entry name" value="PHOSPHOTRANSFERASE SYSTEM TRANSPORT PROTEIN"/>
    <property type="match status" value="1"/>
</dbReference>